<sequence>MIKLYLKQSWMLIRQNKLFSSLYVLGTGLAIAMTMIIAIVYYIKIAPIYPEVNRSVTMRMKGVSAMHVKGGGNSYLCSYEMLKEWFYPLKSAELVTAVNEHFLNREGAYIQPAGEGEQIPALVKYTDPNFFRLFEFEFLNGKPFSEADLASGIRNVVLSDRMARRIFGRTDVVGQTFKLDFKESKVVGVVREGSYLLPASYGQIYMPYSCLPGYDSNNDGSHKVGTYIVYFKVRQKEDMPKLYAEVNEMVHKYNISQKEYTVDIFHQPDPYWQTWFREGNTNEIDWMSVIKLYGGALLALLLVPAINLSGMISSRMDDRLAEMGIRKAFGANRKQLLNQVLWENLLLTCIGGLMGLIVSWGLLVLGRNWVFSLFDKYPTVVSDGVDVAINPQMLFSPLMFCVTFAFCLILNLLSAWWPTWRSLHNDIIDSLNTKK</sequence>
<comment type="subcellular location">
    <subcellularLocation>
        <location evidence="1">Cell membrane</location>
        <topology evidence="1">Multi-pass membrane protein</topology>
    </subcellularLocation>
</comment>
<feature type="domain" description="ABC3 transporter permease C-terminal" evidence="7">
    <location>
        <begin position="297"/>
        <end position="424"/>
    </location>
</feature>
<dbReference type="InterPro" id="IPR025857">
    <property type="entry name" value="MacB_PCD"/>
</dbReference>
<keyword evidence="3 6" id="KW-0812">Transmembrane</keyword>
<name>A0A0I9RRS1_BACFG</name>
<comment type="caution">
    <text evidence="9">The sequence shown here is derived from an EMBL/GenBank/DDBJ whole genome shotgun (WGS) entry which is preliminary data.</text>
</comment>
<dbReference type="GO" id="GO:0005886">
    <property type="term" value="C:plasma membrane"/>
    <property type="evidence" value="ECO:0007669"/>
    <property type="project" value="UniProtKB-SubCell"/>
</dbReference>
<dbReference type="RefSeq" id="WP_005809446.1">
    <property type="nucleotide sequence ID" value="NZ_CAEUHN010000019.1"/>
</dbReference>
<keyword evidence="2" id="KW-1003">Cell membrane</keyword>
<evidence type="ECO:0000256" key="5">
    <source>
        <dbReference type="ARBA" id="ARBA00023136"/>
    </source>
</evidence>
<evidence type="ECO:0000256" key="3">
    <source>
        <dbReference type="ARBA" id="ARBA00022692"/>
    </source>
</evidence>
<organism evidence="9">
    <name type="scientific">Bacteroides fragilis</name>
    <dbReference type="NCBI Taxonomy" id="817"/>
    <lineage>
        <taxon>Bacteria</taxon>
        <taxon>Pseudomonadati</taxon>
        <taxon>Bacteroidota</taxon>
        <taxon>Bacteroidia</taxon>
        <taxon>Bacteroidales</taxon>
        <taxon>Bacteroidaceae</taxon>
        <taxon>Bacteroides</taxon>
    </lineage>
</organism>
<evidence type="ECO:0000256" key="6">
    <source>
        <dbReference type="SAM" id="Phobius"/>
    </source>
</evidence>
<dbReference type="PANTHER" id="PTHR30572:SF18">
    <property type="entry name" value="ABC-TYPE MACROLIDE FAMILY EXPORT SYSTEM PERMEASE COMPONENT 2"/>
    <property type="match status" value="1"/>
</dbReference>
<feature type="domain" description="MacB-like periplasmic core" evidence="8">
    <location>
        <begin position="25"/>
        <end position="247"/>
    </location>
</feature>
<dbReference type="GO" id="GO:0022857">
    <property type="term" value="F:transmembrane transporter activity"/>
    <property type="evidence" value="ECO:0007669"/>
    <property type="project" value="TreeGrafter"/>
</dbReference>
<evidence type="ECO:0000256" key="4">
    <source>
        <dbReference type="ARBA" id="ARBA00022989"/>
    </source>
</evidence>
<evidence type="ECO:0000259" key="8">
    <source>
        <dbReference type="Pfam" id="PF12704"/>
    </source>
</evidence>
<evidence type="ECO:0000256" key="1">
    <source>
        <dbReference type="ARBA" id="ARBA00004651"/>
    </source>
</evidence>
<feature type="transmembrane region" description="Helical" evidence="6">
    <location>
        <begin position="394"/>
        <end position="413"/>
    </location>
</feature>
<dbReference type="PANTHER" id="PTHR30572">
    <property type="entry name" value="MEMBRANE COMPONENT OF TRANSPORTER-RELATED"/>
    <property type="match status" value="1"/>
</dbReference>
<feature type="transmembrane region" description="Helical" evidence="6">
    <location>
        <begin position="21"/>
        <end position="43"/>
    </location>
</feature>
<dbReference type="Pfam" id="PF02687">
    <property type="entry name" value="FtsX"/>
    <property type="match status" value="1"/>
</dbReference>
<dbReference type="InterPro" id="IPR003838">
    <property type="entry name" value="ABC3_permease_C"/>
</dbReference>
<feature type="transmembrane region" description="Helical" evidence="6">
    <location>
        <begin position="292"/>
        <end position="313"/>
    </location>
</feature>
<dbReference type="InterPro" id="IPR050250">
    <property type="entry name" value="Macrolide_Exporter_MacB"/>
</dbReference>
<proteinExistence type="predicted"/>
<keyword evidence="4 6" id="KW-1133">Transmembrane helix</keyword>
<gene>
    <name evidence="9" type="ORF">EE52_0203655</name>
</gene>
<dbReference type="GeneID" id="99670976"/>
<dbReference type="EMBL" id="JMZZ02000041">
    <property type="protein sequence ID" value="KFX75900.1"/>
    <property type="molecule type" value="Genomic_DNA"/>
</dbReference>
<dbReference type="AlphaFoldDB" id="A0A0I9RRS1"/>
<dbReference type="PATRIC" id="fig|817.52.peg.3183"/>
<dbReference type="Pfam" id="PF12704">
    <property type="entry name" value="MacB_PCD"/>
    <property type="match status" value="1"/>
</dbReference>
<evidence type="ECO:0000313" key="9">
    <source>
        <dbReference type="EMBL" id="KFX75900.1"/>
    </source>
</evidence>
<evidence type="ECO:0000256" key="2">
    <source>
        <dbReference type="ARBA" id="ARBA00022475"/>
    </source>
</evidence>
<evidence type="ECO:0000259" key="7">
    <source>
        <dbReference type="Pfam" id="PF02687"/>
    </source>
</evidence>
<accession>A0A0I9RRS1</accession>
<reference evidence="9" key="1">
    <citation type="book" date="2014" name="THE 24TH EUROPEAN CONGRESS OF CLINICAL MICROBIOLOGY AND INFECTIOUS DISEASES" publisher="ECCMID 2014" city="Barcelona, Spain">
        <title>Identification of resistance genes in three multidrug-resistant Bacteroides fragilis isolates by whole genome sequencing.</title>
        <editorList>
            <person name="Unknown"/>
            <person name="A."/>
        </editorList>
        <authorList>
            <person name="Sydenham T.V."/>
            <person name="Hasman H."/>
            <person name="Wang M."/>
            <person name="Soki J."/>
            <person name="Nagy E."/>
            <person name="Justesen U.S."/>
        </authorList>
    </citation>
    <scope>NUCLEOTIDE SEQUENCE</scope>
    <source>
        <strain evidence="9">DCMOUH0018B</strain>
    </source>
</reference>
<keyword evidence="5 6" id="KW-0472">Membrane</keyword>
<protein>
    <submittedName>
        <fullName evidence="9">ABC transporter permease</fullName>
    </submittedName>
</protein>
<feature type="transmembrane region" description="Helical" evidence="6">
    <location>
        <begin position="341"/>
        <end position="363"/>
    </location>
</feature>
<reference evidence="9" key="2">
    <citation type="submission" date="2014-07" db="EMBL/GenBank/DDBJ databases">
        <title>Genetics and epidemiology of antimicrobial resistance in B. fragilis group.</title>
        <authorList>
            <person name="Sydenham T.V."/>
            <person name="Hasman H."/>
            <person name="Kemp M."/>
            <person name="Justesen U.S."/>
        </authorList>
    </citation>
    <scope>NUCLEOTIDE SEQUENCE [LARGE SCALE GENOMIC DNA]</scope>
    <source>
        <strain evidence="9">DCMOUH0018B</strain>
    </source>
</reference>